<organism evidence="8 9">
    <name type="scientific">Golovinomyces cichoracearum</name>
    <dbReference type="NCBI Taxonomy" id="62708"/>
    <lineage>
        <taxon>Eukaryota</taxon>
        <taxon>Fungi</taxon>
        <taxon>Dikarya</taxon>
        <taxon>Ascomycota</taxon>
        <taxon>Pezizomycotina</taxon>
        <taxon>Leotiomycetes</taxon>
        <taxon>Erysiphales</taxon>
        <taxon>Erysiphaceae</taxon>
        <taxon>Golovinomyces</taxon>
    </lineage>
</organism>
<dbReference type="InterPro" id="IPR027777">
    <property type="entry name" value="DCTN6"/>
</dbReference>
<evidence type="ECO:0000256" key="4">
    <source>
        <dbReference type="ARBA" id="ARBA00022490"/>
    </source>
</evidence>
<dbReference type="Proteomes" id="UP000285405">
    <property type="component" value="Unassembled WGS sequence"/>
</dbReference>
<evidence type="ECO:0000256" key="3">
    <source>
        <dbReference type="ARBA" id="ARBA00016573"/>
    </source>
</evidence>
<dbReference type="OrthoDB" id="2355at2759"/>
<evidence type="ECO:0000256" key="6">
    <source>
        <dbReference type="ARBA" id="ARBA00034687"/>
    </source>
</evidence>
<keyword evidence="4" id="KW-0963">Cytoplasm</keyword>
<gene>
    <name evidence="8" type="ORF">GcC1_110004</name>
</gene>
<evidence type="ECO:0000256" key="1">
    <source>
        <dbReference type="ARBA" id="ARBA00004245"/>
    </source>
</evidence>
<name>A0A420I8X0_9PEZI</name>
<evidence type="ECO:0000256" key="7">
    <source>
        <dbReference type="SAM" id="MobiDB-lite"/>
    </source>
</evidence>
<comment type="caution">
    <text evidence="8">The sequence shown here is derived from an EMBL/GenBank/DDBJ whole genome shotgun (WGS) entry which is preliminary data.</text>
</comment>
<comment type="subcellular location">
    <subcellularLocation>
        <location evidence="1">Cytoplasm</location>
        <location evidence="1">Cytoskeleton</location>
    </subcellularLocation>
</comment>
<feature type="region of interest" description="Disordered" evidence="7">
    <location>
        <begin position="1"/>
        <end position="20"/>
    </location>
</feature>
<dbReference type="Gene3D" id="2.160.10.10">
    <property type="entry name" value="Hexapeptide repeat proteins"/>
    <property type="match status" value="1"/>
</dbReference>
<reference evidence="8 9" key="1">
    <citation type="journal article" date="2018" name="BMC Genomics">
        <title>Comparative genome analyses reveal sequence features reflecting distinct modes of host-adaptation between dicot and monocot powdery mildew.</title>
        <authorList>
            <person name="Wu Y."/>
            <person name="Ma X."/>
            <person name="Pan Z."/>
            <person name="Kale S.D."/>
            <person name="Song Y."/>
            <person name="King H."/>
            <person name="Zhang Q."/>
            <person name="Presley C."/>
            <person name="Deng X."/>
            <person name="Wei C.I."/>
            <person name="Xiao S."/>
        </authorList>
    </citation>
    <scope>NUCLEOTIDE SEQUENCE [LARGE SCALE GENOMIC DNA]</scope>
    <source>
        <strain evidence="8">UCSC1</strain>
    </source>
</reference>
<evidence type="ECO:0000313" key="8">
    <source>
        <dbReference type="EMBL" id="RKF66795.1"/>
    </source>
</evidence>
<dbReference type="EMBL" id="MCBR01011005">
    <property type="protein sequence ID" value="RKF66795.1"/>
    <property type="molecule type" value="Genomic_DNA"/>
</dbReference>
<proteinExistence type="inferred from homology"/>
<comment type="similarity">
    <text evidence="2">Belongs to the dynactin subunits 5/6 family. Dynactin subunit 6 subfamily.</text>
</comment>
<evidence type="ECO:0000256" key="2">
    <source>
        <dbReference type="ARBA" id="ARBA00007719"/>
    </source>
</evidence>
<accession>A0A420I8X0</accession>
<sequence>MSNKRVSTQPPAPKPPTQLDPSLIISEQASLTGTKLITMGSNTVIHPRCKLNSINGPITIGNSCILSERCRIGLQSEPHQVEANSIVIGDGVVIETGAIVEASIIGDGSVIEVNSKIGKGAILGKVRYNILMERIKAYNPSQYCKVGPYCEVADREVVPDYTVIYGRGQRRLDNSGIDAIKMKMLGKQIEALKKLIPSSLAYFQ</sequence>
<dbReference type="GO" id="GO:0007052">
    <property type="term" value="P:mitotic spindle organization"/>
    <property type="evidence" value="ECO:0007669"/>
    <property type="project" value="TreeGrafter"/>
</dbReference>
<evidence type="ECO:0000256" key="5">
    <source>
        <dbReference type="ARBA" id="ARBA00023212"/>
    </source>
</evidence>
<keyword evidence="5" id="KW-0206">Cytoskeleton</keyword>
<dbReference type="GO" id="GO:0005869">
    <property type="term" value="C:dynactin complex"/>
    <property type="evidence" value="ECO:0007669"/>
    <property type="project" value="InterPro"/>
</dbReference>
<dbReference type="PANTHER" id="PTHR13072:SF0">
    <property type="entry name" value="DYNACTIN SUBUNIT 6"/>
    <property type="match status" value="1"/>
</dbReference>
<dbReference type="InterPro" id="IPR011004">
    <property type="entry name" value="Trimer_LpxA-like_sf"/>
</dbReference>
<dbReference type="GO" id="GO:0070840">
    <property type="term" value="F:dynein complex binding"/>
    <property type="evidence" value="ECO:0007669"/>
    <property type="project" value="TreeGrafter"/>
</dbReference>
<dbReference type="AlphaFoldDB" id="A0A420I8X0"/>
<comment type="function">
    <text evidence="6">Part of the dynactin complex that activates the molecular motor dynein for ultra-processive transport along microtubules.</text>
</comment>
<evidence type="ECO:0000313" key="9">
    <source>
        <dbReference type="Proteomes" id="UP000285405"/>
    </source>
</evidence>
<dbReference type="PANTHER" id="PTHR13072">
    <property type="entry name" value="DYNACTIN 6"/>
    <property type="match status" value="1"/>
</dbReference>
<protein>
    <recommendedName>
        <fullName evidence="3">Dynactin subunit 6</fullName>
    </recommendedName>
</protein>
<dbReference type="SUPFAM" id="SSF51161">
    <property type="entry name" value="Trimeric LpxA-like enzymes"/>
    <property type="match status" value="1"/>
</dbReference>